<dbReference type="PANTHER" id="PTHR34373">
    <property type="entry name" value="SHUGOSHIN 2"/>
    <property type="match status" value="1"/>
</dbReference>
<feature type="region of interest" description="Disordered" evidence="3">
    <location>
        <begin position="1"/>
        <end position="25"/>
    </location>
</feature>
<dbReference type="AlphaFoldDB" id="A0A2P2P7N3"/>
<dbReference type="GO" id="GO:0034090">
    <property type="term" value="P:maintenance of meiotic sister chromatid cohesion"/>
    <property type="evidence" value="ECO:0007669"/>
    <property type="project" value="InterPro"/>
</dbReference>
<evidence type="ECO:0000256" key="2">
    <source>
        <dbReference type="ARBA" id="ARBA00022829"/>
    </source>
</evidence>
<evidence type="ECO:0000259" key="4">
    <source>
        <dbReference type="Pfam" id="PF07557"/>
    </source>
</evidence>
<feature type="compositionally biased region" description="Basic and acidic residues" evidence="3">
    <location>
        <begin position="1"/>
        <end position="11"/>
    </location>
</feature>
<dbReference type="EMBL" id="GGEC01070213">
    <property type="protein sequence ID" value="MBX50697.1"/>
    <property type="molecule type" value="Transcribed_RNA"/>
</dbReference>
<protein>
    <recommendedName>
        <fullName evidence="4">Shugoshin C-terminal domain-containing protein</fullName>
    </recommendedName>
</protein>
<dbReference type="InterPro" id="IPR044693">
    <property type="entry name" value="SGO_plant"/>
</dbReference>
<dbReference type="GO" id="GO:0045144">
    <property type="term" value="P:meiotic sister chromatid segregation"/>
    <property type="evidence" value="ECO:0007669"/>
    <property type="project" value="InterPro"/>
</dbReference>
<feature type="region of interest" description="Disordered" evidence="3">
    <location>
        <begin position="41"/>
        <end position="77"/>
    </location>
</feature>
<evidence type="ECO:0000313" key="5">
    <source>
        <dbReference type="EMBL" id="MBX50697.1"/>
    </source>
</evidence>
<evidence type="ECO:0000256" key="1">
    <source>
        <dbReference type="ARBA" id="ARBA00010845"/>
    </source>
</evidence>
<name>A0A2P2P7N3_RHIMU</name>
<organism evidence="5">
    <name type="scientific">Rhizophora mucronata</name>
    <name type="common">Asiatic mangrove</name>
    <dbReference type="NCBI Taxonomy" id="61149"/>
    <lineage>
        <taxon>Eukaryota</taxon>
        <taxon>Viridiplantae</taxon>
        <taxon>Streptophyta</taxon>
        <taxon>Embryophyta</taxon>
        <taxon>Tracheophyta</taxon>
        <taxon>Spermatophyta</taxon>
        <taxon>Magnoliopsida</taxon>
        <taxon>eudicotyledons</taxon>
        <taxon>Gunneridae</taxon>
        <taxon>Pentapetalae</taxon>
        <taxon>rosids</taxon>
        <taxon>fabids</taxon>
        <taxon>Malpighiales</taxon>
        <taxon>Rhizophoraceae</taxon>
        <taxon>Rhizophora</taxon>
    </lineage>
</organism>
<dbReference type="InterPro" id="IPR011515">
    <property type="entry name" value="Shugoshin_C"/>
</dbReference>
<keyword evidence="2" id="KW-0159">Chromosome partition</keyword>
<proteinExistence type="inferred from homology"/>
<sequence length="103" mass="11570">MGQTAKADKKRVLSKRRSARFKPQELAQECNEGLLKIHNTKLSVSPLHGDSTNERNESHAANGAPGPENQEQGRLSVRPLRRAAEKVQSYKEIPLNVKMRRAE</sequence>
<reference evidence="5" key="1">
    <citation type="submission" date="2018-02" db="EMBL/GenBank/DDBJ databases">
        <title>Rhizophora mucronata_Transcriptome.</title>
        <authorList>
            <person name="Meera S.P."/>
            <person name="Sreeshan A."/>
            <person name="Augustine A."/>
        </authorList>
    </citation>
    <scope>NUCLEOTIDE SEQUENCE</scope>
    <source>
        <tissue evidence="5">Leaf</tissue>
    </source>
</reference>
<dbReference type="GO" id="GO:0000775">
    <property type="term" value="C:chromosome, centromeric region"/>
    <property type="evidence" value="ECO:0007669"/>
    <property type="project" value="InterPro"/>
</dbReference>
<feature type="domain" description="Shugoshin C-terminal" evidence="4">
    <location>
        <begin position="78"/>
        <end position="101"/>
    </location>
</feature>
<accession>A0A2P2P7N3</accession>
<evidence type="ECO:0000256" key="3">
    <source>
        <dbReference type="SAM" id="MobiDB-lite"/>
    </source>
</evidence>
<dbReference type="GO" id="GO:0005634">
    <property type="term" value="C:nucleus"/>
    <property type="evidence" value="ECO:0007669"/>
    <property type="project" value="InterPro"/>
</dbReference>
<dbReference type="Pfam" id="PF07557">
    <property type="entry name" value="Shugoshin_C"/>
    <property type="match status" value="1"/>
</dbReference>
<comment type="similarity">
    <text evidence="1">Belongs to the shugoshin family.</text>
</comment>
<dbReference type="PANTHER" id="PTHR34373:SF9">
    <property type="entry name" value="SHUGOSHIN 2"/>
    <property type="match status" value="1"/>
</dbReference>